<keyword evidence="2" id="KW-0315">Glutamine amidotransferase</keyword>
<proteinExistence type="predicted"/>
<dbReference type="PANTHER" id="PTHR42824:SF1">
    <property type="entry name" value="GLUTAMINE AMIDOTRANSFERASE YAFJ-RELATED"/>
    <property type="match status" value="1"/>
</dbReference>
<dbReference type="Gene3D" id="3.60.20.10">
    <property type="entry name" value="Glutamine Phosphoribosylpyrophosphate, subunit 1, domain 1"/>
    <property type="match status" value="1"/>
</dbReference>
<feature type="domain" description="Glutamine amidotransferase type-2" evidence="1">
    <location>
        <begin position="2"/>
        <end position="222"/>
    </location>
</feature>
<dbReference type="SUPFAM" id="SSF56235">
    <property type="entry name" value="N-terminal nucleophile aminohydrolases (Ntn hydrolases)"/>
    <property type="match status" value="1"/>
</dbReference>
<dbReference type="GO" id="GO:0016740">
    <property type="term" value="F:transferase activity"/>
    <property type="evidence" value="ECO:0007669"/>
    <property type="project" value="UniProtKB-KW"/>
</dbReference>
<dbReference type="Proteomes" id="UP000240328">
    <property type="component" value="Segment"/>
</dbReference>
<sequence length="489" mass="54388">MCGLVGFYSSTIASDDELQLFKGLLLVDQIRGMHATGVAKVRTRDNFVGIHKKASDAVDFLAAEDTKEFFAKERGNIYIGHNRYATMGNKAQDNNAHPFQHEHITLAHNGGVDHWALDLLEGQDDANVEVDSHMVTMTIAKHGIKKAVEEHLSGAFSLVWWDSKERSLNFIRNNDRPLYMAVLNNGNLMWASEKGMLDVYFNRSSAKAPKYRMGPEETIQGRHYKFMFNEHGTRIGTAPVTQDLEFHDAPVPKSMAAWFGGGNHQTQNHYTSQRSSAASYAANNEERVNKLLVSRGLPIRFNSVITADAVAIEAYEHSVGFGKVEGVERSSDTIVSAYGIDLEDFGVTKVFRGVVTDAYLVTRLGKQELVVTLKNVAKSCFDDGYDEKDDSYFGTMSSRAQKAEVIELRPKPKTPQGEPVRYPLKTCGHTFQSSAEFVDFVGQGCSGCGKVPTAYDRRNHKLTVYEGRSFQGLLDDCEFLCGECCEEGN</sequence>
<name>A0A2L0HPK8_9CAUD</name>
<organism evidence="2 3">
    <name type="scientific">Pseudomonas phage NV1</name>
    <dbReference type="NCBI Taxonomy" id="2079543"/>
    <lineage>
        <taxon>Viruses</taxon>
        <taxon>Duplodnaviria</taxon>
        <taxon>Heunggongvirae</taxon>
        <taxon>Uroviricota</taxon>
        <taxon>Caudoviricetes</taxon>
        <taxon>Vicosavirus</taxon>
        <taxon>Vicosavirus NV1</taxon>
    </lineage>
</organism>
<accession>A0A2L0HPK8</accession>
<dbReference type="CDD" id="cd00352">
    <property type="entry name" value="Gn_AT_II"/>
    <property type="match status" value="1"/>
</dbReference>
<dbReference type="PROSITE" id="PS51278">
    <property type="entry name" value="GATASE_TYPE_2"/>
    <property type="match status" value="1"/>
</dbReference>
<reference evidence="2 3" key="1">
    <citation type="submission" date="2018-01" db="EMBL/GenBank/DDBJ databases">
        <title>Genome of Pseudomonas phage NV1, a LUZ24-like virus of Pseudomonas tolaasii.</title>
        <authorList>
            <person name="Storey N.H."/>
        </authorList>
    </citation>
    <scope>NUCLEOTIDE SEQUENCE [LARGE SCALE GENOMIC DNA]</scope>
</reference>
<gene>
    <name evidence="2" type="ORF">NV1_p19</name>
</gene>
<keyword evidence="3" id="KW-1185">Reference proteome</keyword>
<evidence type="ECO:0000259" key="1">
    <source>
        <dbReference type="PROSITE" id="PS51278"/>
    </source>
</evidence>
<dbReference type="InterPro" id="IPR017932">
    <property type="entry name" value="GATase_2_dom"/>
</dbReference>
<evidence type="ECO:0000313" key="3">
    <source>
        <dbReference type="Proteomes" id="UP000240328"/>
    </source>
</evidence>
<keyword evidence="2" id="KW-0808">Transferase</keyword>
<dbReference type="EMBL" id="MG845684">
    <property type="protein sequence ID" value="AUX83648.1"/>
    <property type="molecule type" value="Genomic_DNA"/>
</dbReference>
<evidence type="ECO:0000313" key="2">
    <source>
        <dbReference type="EMBL" id="AUX83648.1"/>
    </source>
</evidence>
<dbReference type="OrthoDB" id="8089at10239"/>
<dbReference type="Pfam" id="PF13522">
    <property type="entry name" value="GATase_6"/>
    <property type="match status" value="1"/>
</dbReference>
<protein>
    <submittedName>
        <fullName evidence="2">Putative glutamine amidotransferase</fullName>
    </submittedName>
</protein>
<dbReference type="InterPro" id="IPR029055">
    <property type="entry name" value="Ntn_hydrolases_N"/>
</dbReference>
<dbReference type="PANTHER" id="PTHR42824">
    <property type="entry name" value="GLUTAMINE AMIDOTRANSFERASE"/>
    <property type="match status" value="1"/>
</dbReference>